<dbReference type="Proteomes" id="UP000242715">
    <property type="component" value="Unassembled WGS sequence"/>
</dbReference>
<dbReference type="InterPro" id="IPR036047">
    <property type="entry name" value="F-box-like_dom_sf"/>
</dbReference>
<keyword evidence="1" id="KW-0539">Nucleus</keyword>
<keyword evidence="4" id="KW-1185">Reference proteome</keyword>
<dbReference type="PANTHER" id="PTHR12874">
    <property type="entry name" value="F-BOX ONLY PROTEIN 48-RELATED"/>
    <property type="match status" value="1"/>
</dbReference>
<dbReference type="Pfam" id="PF12937">
    <property type="entry name" value="F-box-like"/>
    <property type="match status" value="1"/>
</dbReference>
<dbReference type="GO" id="GO:0005737">
    <property type="term" value="C:cytoplasm"/>
    <property type="evidence" value="ECO:0007669"/>
    <property type="project" value="TreeGrafter"/>
</dbReference>
<organism evidence="3 4">
    <name type="scientific">Trifolium subterraneum</name>
    <name type="common">Subterranean clover</name>
    <dbReference type="NCBI Taxonomy" id="3900"/>
    <lineage>
        <taxon>Eukaryota</taxon>
        <taxon>Viridiplantae</taxon>
        <taxon>Streptophyta</taxon>
        <taxon>Embryophyta</taxon>
        <taxon>Tracheophyta</taxon>
        <taxon>Spermatophyta</taxon>
        <taxon>Magnoliopsida</taxon>
        <taxon>eudicotyledons</taxon>
        <taxon>Gunneridae</taxon>
        <taxon>Pentapetalae</taxon>
        <taxon>rosids</taxon>
        <taxon>fabids</taxon>
        <taxon>Fabales</taxon>
        <taxon>Fabaceae</taxon>
        <taxon>Papilionoideae</taxon>
        <taxon>50 kb inversion clade</taxon>
        <taxon>NPAAA clade</taxon>
        <taxon>Hologalegina</taxon>
        <taxon>IRL clade</taxon>
        <taxon>Trifolieae</taxon>
        <taxon>Trifolium</taxon>
    </lineage>
</organism>
<dbReference type="InterPro" id="IPR001810">
    <property type="entry name" value="F-box_dom"/>
</dbReference>
<comment type="pathway">
    <text evidence="1">Protein modification; protein ubiquitination.</text>
</comment>
<feature type="domain" description="F-box" evidence="2">
    <location>
        <begin position="11"/>
        <end position="51"/>
    </location>
</feature>
<reference evidence="4" key="1">
    <citation type="journal article" date="2017" name="Front. Plant Sci.">
        <title>Climate Clever Clovers: New Paradigm to Reduce the Environmental Footprint of Ruminants by Breeding Low Methanogenic Forages Utilizing Haplotype Variation.</title>
        <authorList>
            <person name="Kaur P."/>
            <person name="Appels R."/>
            <person name="Bayer P.E."/>
            <person name="Keeble-Gagnere G."/>
            <person name="Wang J."/>
            <person name="Hirakawa H."/>
            <person name="Shirasawa K."/>
            <person name="Vercoe P."/>
            <person name="Stefanova K."/>
            <person name="Durmic Z."/>
            <person name="Nichols P."/>
            <person name="Revell C."/>
            <person name="Isobe S.N."/>
            <person name="Edwards D."/>
            <person name="Erskine W."/>
        </authorList>
    </citation>
    <scope>NUCLEOTIDE SEQUENCE [LARGE SCALE GENOMIC DNA]</scope>
    <source>
        <strain evidence="4">cv. Daliak</strain>
    </source>
</reference>
<protein>
    <recommendedName>
        <fullName evidence="1">F-box protein</fullName>
    </recommendedName>
</protein>
<dbReference type="GO" id="GO:0005634">
    <property type="term" value="C:nucleus"/>
    <property type="evidence" value="ECO:0007669"/>
    <property type="project" value="UniProtKB-SubCell"/>
</dbReference>
<comment type="subcellular location">
    <subcellularLocation>
        <location evidence="1">Nucleus</location>
    </subcellularLocation>
</comment>
<dbReference type="GO" id="GO:0031146">
    <property type="term" value="P:SCF-dependent proteasomal ubiquitin-dependent protein catabolic process"/>
    <property type="evidence" value="ECO:0007669"/>
    <property type="project" value="UniProtKB-UniRule"/>
</dbReference>
<dbReference type="SUPFAM" id="SSF81383">
    <property type="entry name" value="F-box domain"/>
    <property type="match status" value="1"/>
</dbReference>
<keyword evidence="1" id="KW-0833">Ubl conjugation pathway</keyword>
<dbReference type="GO" id="GO:0009740">
    <property type="term" value="P:gibberellic acid mediated signaling pathway"/>
    <property type="evidence" value="ECO:0007669"/>
    <property type="project" value="TreeGrafter"/>
</dbReference>
<dbReference type="SMART" id="SM00256">
    <property type="entry name" value="FBOX"/>
    <property type="match status" value="1"/>
</dbReference>
<dbReference type="Gene3D" id="1.20.1280.50">
    <property type="match status" value="1"/>
</dbReference>
<proteinExistence type="predicted"/>
<name>A0A2Z6LYH0_TRISU</name>
<accession>A0A2Z6LYH0</accession>
<evidence type="ECO:0000313" key="4">
    <source>
        <dbReference type="Proteomes" id="UP000242715"/>
    </source>
</evidence>
<evidence type="ECO:0000256" key="1">
    <source>
        <dbReference type="RuleBase" id="RU369085"/>
    </source>
</evidence>
<dbReference type="AlphaFoldDB" id="A0A2Z6LYH0"/>
<dbReference type="PANTHER" id="PTHR12874:SF16">
    <property type="entry name" value="OS01G0800800 PROTEIN"/>
    <property type="match status" value="1"/>
</dbReference>
<dbReference type="GO" id="GO:0019005">
    <property type="term" value="C:SCF ubiquitin ligase complex"/>
    <property type="evidence" value="ECO:0007669"/>
    <property type="project" value="UniProtKB-UniRule"/>
</dbReference>
<gene>
    <name evidence="3" type="ORF">TSUD_23430</name>
</gene>
<dbReference type="GO" id="GO:0016567">
    <property type="term" value="P:protein ubiquitination"/>
    <property type="evidence" value="ECO:0007669"/>
    <property type="project" value="UniProtKB-UniRule"/>
</dbReference>
<comment type="subunit">
    <text evidence="1">Component of the SCF-type E3 ligase complex.</text>
</comment>
<dbReference type="OrthoDB" id="1905685at2759"/>
<sequence>MKMVETHSTNLSWEILILIAHYLDPKTLAIASCVSKSWLHSMSSDLLWKPILTTHFPSLSSLPSNVSYCRLFALGHGAAMRRRQTPSKPTLSLGDLIFAVSITSNRDSKTIGGSSWSVDTLQEDPPGVFRFCVGFDCDSVAVKNEDFEEVVKVTWNVVVKGWRGVFTLMDCVGKMGFVAGGEEWFSQELPAPGCCSKVVASSVVADMRVGMCSCNESDDGGGKVRVGKISVGILNVDDWRYVGIEDGLRYLQHFLLT</sequence>
<dbReference type="CDD" id="cd09917">
    <property type="entry name" value="F-box_SF"/>
    <property type="match status" value="1"/>
</dbReference>
<evidence type="ECO:0000313" key="3">
    <source>
        <dbReference type="EMBL" id="GAU24206.1"/>
    </source>
</evidence>
<comment type="function">
    <text evidence="1">Acts as a component of a SCF E3 ubiquitin ligase complexes.</text>
</comment>
<evidence type="ECO:0000259" key="2">
    <source>
        <dbReference type="SMART" id="SM00256"/>
    </source>
</evidence>
<dbReference type="EMBL" id="DF973286">
    <property type="protein sequence ID" value="GAU24206.1"/>
    <property type="molecule type" value="Genomic_DNA"/>
</dbReference>